<reference evidence="2 3" key="1">
    <citation type="submission" date="2017-04" db="EMBL/GenBank/DDBJ databases">
        <authorList>
            <person name="Afonso C.L."/>
            <person name="Miller P.J."/>
            <person name="Scott M.A."/>
            <person name="Spackman E."/>
            <person name="Goraichik I."/>
            <person name="Dimitrov K.M."/>
            <person name="Suarez D.L."/>
            <person name="Swayne D.E."/>
        </authorList>
    </citation>
    <scope>NUCLEOTIDE SEQUENCE [LARGE SCALE GENOMIC DNA]</scope>
    <source>
        <strain evidence="2 3">DSM 43828</strain>
    </source>
</reference>
<keyword evidence="3" id="KW-1185">Reference proteome</keyword>
<evidence type="ECO:0000259" key="1">
    <source>
        <dbReference type="Pfam" id="PF19809"/>
    </source>
</evidence>
<evidence type="ECO:0000313" key="2">
    <source>
        <dbReference type="EMBL" id="SMC66773.1"/>
    </source>
</evidence>
<evidence type="ECO:0000313" key="3">
    <source>
        <dbReference type="Proteomes" id="UP000192674"/>
    </source>
</evidence>
<proteinExistence type="predicted"/>
<feature type="domain" description="DUF6292" evidence="1">
    <location>
        <begin position="16"/>
        <end position="101"/>
    </location>
</feature>
<name>A0A1W2B1D4_KIBAR</name>
<dbReference type="RefSeq" id="WP_084425086.1">
    <property type="nucleotide sequence ID" value="NZ_FWXV01000001.1"/>
</dbReference>
<accession>A0A1W2B1D4</accession>
<protein>
    <recommendedName>
        <fullName evidence="1">DUF6292 domain-containing protein</fullName>
    </recommendedName>
</protein>
<dbReference type="OrthoDB" id="4190452at2"/>
<dbReference type="Pfam" id="PF19809">
    <property type="entry name" value="DUF6292"/>
    <property type="match status" value="1"/>
</dbReference>
<gene>
    <name evidence="2" type="ORF">SAMN05661093_01342</name>
</gene>
<dbReference type="Proteomes" id="UP000192674">
    <property type="component" value="Unassembled WGS sequence"/>
</dbReference>
<dbReference type="EMBL" id="FWXV01000001">
    <property type="protein sequence ID" value="SMC66773.1"/>
    <property type="molecule type" value="Genomic_DNA"/>
</dbReference>
<organism evidence="2 3">
    <name type="scientific">Kibdelosporangium aridum</name>
    <dbReference type="NCBI Taxonomy" id="2030"/>
    <lineage>
        <taxon>Bacteria</taxon>
        <taxon>Bacillati</taxon>
        <taxon>Actinomycetota</taxon>
        <taxon>Actinomycetes</taxon>
        <taxon>Pseudonocardiales</taxon>
        <taxon>Pseudonocardiaceae</taxon>
        <taxon>Kibdelosporangium</taxon>
    </lineage>
</organism>
<dbReference type="InterPro" id="IPR046259">
    <property type="entry name" value="DUF6292"/>
</dbReference>
<dbReference type="AlphaFoldDB" id="A0A1W2B1D4"/>
<sequence length="140" mass="15279">MDLEYDSPAAYGLYGYIKAVADELGLTGDSWFVQLEPPVNAYIALDGHFPLYPGRDVALIWHEEHGWATAAEIDSGDDLLILSFLDNDVLPPPRAVARFARSAPGEQRSVPPVLRGRNDDDGLAVRLAAYIPREITTTAG</sequence>